<evidence type="ECO:0000256" key="6">
    <source>
        <dbReference type="PROSITE-ProRule" id="PRU00409"/>
    </source>
</evidence>
<accession>A0A2S6NIJ3</accession>
<dbReference type="InterPro" id="IPR013815">
    <property type="entry name" value="ATP_grasp_subdomain_1"/>
</dbReference>
<dbReference type="InterPro" id="IPR036291">
    <property type="entry name" value="NAD(P)-bd_dom_sf"/>
</dbReference>
<dbReference type="InterPro" id="IPR051538">
    <property type="entry name" value="Acyl-CoA_Synth/Transferase"/>
</dbReference>
<keyword evidence="1" id="KW-0816">Tricarboxylic acid cycle</keyword>
<evidence type="ECO:0000313" key="8">
    <source>
        <dbReference type="EMBL" id="PPQ34472.1"/>
    </source>
</evidence>
<dbReference type="AlphaFoldDB" id="A0A2S6NIJ3"/>
<dbReference type="RefSeq" id="WP_104518853.1">
    <property type="nucleotide sequence ID" value="NZ_NHRY01000109.1"/>
</dbReference>
<feature type="domain" description="ATP-grasp" evidence="7">
    <location>
        <begin position="503"/>
        <end position="539"/>
    </location>
</feature>
<dbReference type="Proteomes" id="UP000239724">
    <property type="component" value="Unassembled WGS sequence"/>
</dbReference>
<evidence type="ECO:0000313" key="9">
    <source>
        <dbReference type="Proteomes" id="UP000239724"/>
    </source>
</evidence>
<comment type="caution">
    <text evidence="8">The sequence shown here is derived from an EMBL/GenBank/DDBJ whole genome shotgun (WGS) entry which is preliminary data.</text>
</comment>
<keyword evidence="2" id="KW-0436">Ligase</keyword>
<dbReference type="PROSITE" id="PS50975">
    <property type="entry name" value="ATP_GRASP"/>
    <property type="match status" value="1"/>
</dbReference>
<keyword evidence="4 6" id="KW-0067">ATP-binding</keyword>
<dbReference type="Pfam" id="PF13380">
    <property type="entry name" value="CoA_binding_2"/>
    <property type="match status" value="1"/>
</dbReference>
<dbReference type="SUPFAM" id="SSF52210">
    <property type="entry name" value="Succinyl-CoA synthetase domains"/>
    <property type="match status" value="2"/>
</dbReference>
<organism evidence="8 9">
    <name type="scientific">Rhodopila globiformis</name>
    <name type="common">Rhodopseudomonas globiformis</name>
    <dbReference type="NCBI Taxonomy" id="1071"/>
    <lineage>
        <taxon>Bacteria</taxon>
        <taxon>Pseudomonadati</taxon>
        <taxon>Pseudomonadota</taxon>
        <taxon>Alphaproteobacteria</taxon>
        <taxon>Acetobacterales</taxon>
        <taxon>Acetobacteraceae</taxon>
        <taxon>Rhodopila</taxon>
    </lineage>
</organism>
<reference evidence="8 9" key="1">
    <citation type="journal article" date="2018" name="Arch. Microbiol.">
        <title>New insights into the metabolic potential of the phototrophic purple bacterium Rhodopila globiformis DSM 161(T) from its draft genome sequence and evidence for a vanadium-dependent nitrogenase.</title>
        <authorList>
            <person name="Imhoff J.F."/>
            <person name="Rahn T."/>
            <person name="Kunzel S."/>
            <person name="Neulinger S.C."/>
        </authorList>
    </citation>
    <scope>NUCLEOTIDE SEQUENCE [LARGE SCALE GENOMIC DNA]</scope>
    <source>
        <strain evidence="8 9">DSM 161</strain>
    </source>
</reference>
<dbReference type="SUPFAM" id="SSF56059">
    <property type="entry name" value="Glutathione synthetase ATP-binding domain-like"/>
    <property type="match status" value="1"/>
</dbReference>
<keyword evidence="9" id="KW-1185">Reference proteome</keyword>
<name>A0A2S6NIJ3_RHOGL</name>
<dbReference type="InterPro" id="IPR016102">
    <property type="entry name" value="Succinyl-CoA_synth-like"/>
</dbReference>
<evidence type="ECO:0000256" key="3">
    <source>
        <dbReference type="ARBA" id="ARBA00022741"/>
    </source>
</evidence>
<evidence type="ECO:0000256" key="4">
    <source>
        <dbReference type="ARBA" id="ARBA00022840"/>
    </source>
</evidence>
<sequence length="713" mass="74917">MQNRRSGVYSREQLTRLLHPQSIAVIGASTRPGAFGKQVLANMAHYAGRAYPVNARYSTINEQACYPNVRDLPEVPDCAVICAAREAVEEIVLDCAKAGVGGAIIFASGYSETGKTDRIAQQERLAAIARETGLRIVGPNCIGVVNALLDSRVTFMDITPIPQPAPHAVGVISQSGALGMALAQGVVRGLSVSHVLTSGNSCDVDMADYVNYLATDPSCRSIACVFEGMATPDRLLLAAEHAWAADKPLVIFKMATGEQGAAAAMSHTGSLAGSNASYRAVFQRAGAIVVDDFETLMETAAFFAKAPPPKAPGAAIVAASGGAAIMAADRAEQHGVPLPQPAPEVREILEARIPEFGSSRNPCDVTAQILSDPEALGVCATALLNDPQYGVLVSPLTYGYAPSAKRPETYSRLAEEAGKMACVVWQTEWQDGPGVVEANQCSRVALFRSMPACFAAINAWQWRADKRADGAQAVAPTPTQTIDKAAALISAAPGKTLTEREAKAVLSLYGVPVVGERLVHSAAEAVAAAEALGYPVVLKVESPDLPHKTEAGVIRLNLRTAEEVRAGYQAVMTNADKVSPTPRINGVLVQPMVPQGIEMVVGARNDPLFGPLVVVGLGGILVEVLKDTALAPAPVTTAQAEALLRQLKGVKLLEGFRGMPGVNIGRLAQVISDVSRFAADHRDRVAELDVNPLICAGERVTAVDALIVVSRSE</sequence>
<dbReference type="InterPro" id="IPR011761">
    <property type="entry name" value="ATP-grasp"/>
</dbReference>
<protein>
    <submittedName>
        <fullName evidence="8">CoA-binding protein</fullName>
    </submittedName>
</protein>
<dbReference type="GO" id="GO:0005524">
    <property type="term" value="F:ATP binding"/>
    <property type="evidence" value="ECO:0007669"/>
    <property type="project" value="UniProtKB-UniRule"/>
</dbReference>
<evidence type="ECO:0000259" key="7">
    <source>
        <dbReference type="PROSITE" id="PS50975"/>
    </source>
</evidence>
<dbReference type="GO" id="GO:0046872">
    <property type="term" value="F:metal ion binding"/>
    <property type="evidence" value="ECO:0007669"/>
    <property type="project" value="InterPro"/>
</dbReference>
<keyword evidence="3 6" id="KW-0547">Nucleotide-binding</keyword>
<dbReference type="Gene3D" id="3.30.470.20">
    <property type="entry name" value="ATP-grasp fold, B domain"/>
    <property type="match status" value="1"/>
</dbReference>
<comment type="similarity">
    <text evidence="5">In the N-terminal section; belongs to the acetate CoA ligase alpha subunit family.</text>
</comment>
<dbReference type="InterPro" id="IPR032875">
    <property type="entry name" value="Succ_CoA_lig_flav_dom"/>
</dbReference>
<dbReference type="PANTHER" id="PTHR43334:SF1">
    <property type="entry name" value="3-HYDROXYPROPIONATE--COA LIGASE [ADP-FORMING]"/>
    <property type="match status" value="1"/>
</dbReference>
<evidence type="ECO:0000256" key="1">
    <source>
        <dbReference type="ARBA" id="ARBA00022532"/>
    </source>
</evidence>
<dbReference type="Gene3D" id="3.40.50.261">
    <property type="entry name" value="Succinyl-CoA synthetase domains"/>
    <property type="match status" value="2"/>
</dbReference>
<dbReference type="SUPFAM" id="SSF51735">
    <property type="entry name" value="NAD(P)-binding Rossmann-fold domains"/>
    <property type="match status" value="1"/>
</dbReference>
<dbReference type="EMBL" id="NHRY01000109">
    <property type="protein sequence ID" value="PPQ34472.1"/>
    <property type="molecule type" value="Genomic_DNA"/>
</dbReference>
<dbReference type="Pfam" id="PF13607">
    <property type="entry name" value="Succ_CoA_lig"/>
    <property type="match status" value="1"/>
</dbReference>
<evidence type="ECO:0000256" key="2">
    <source>
        <dbReference type="ARBA" id="ARBA00022598"/>
    </source>
</evidence>
<dbReference type="Gene3D" id="3.40.50.720">
    <property type="entry name" value="NAD(P)-binding Rossmann-like Domain"/>
    <property type="match status" value="1"/>
</dbReference>
<dbReference type="Pfam" id="PF13549">
    <property type="entry name" value="ATP-grasp_5"/>
    <property type="match status" value="1"/>
</dbReference>
<evidence type="ECO:0000256" key="5">
    <source>
        <dbReference type="ARBA" id="ARBA00060888"/>
    </source>
</evidence>
<dbReference type="FunFam" id="3.30.1490.20:FF:000020">
    <property type="entry name" value="Protein lysine acetyltransferase"/>
    <property type="match status" value="1"/>
</dbReference>
<dbReference type="PANTHER" id="PTHR43334">
    <property type="entry name" value="ACETATE--COA LIGASE [ADP-FORMING]"/>
    <property type="match status" value="1"/>
</dbReference>
<dbReference type="Gene3D" id="3.30.1490.20">
    <property type="entry name" value="ATP-grasp fold, A domain"/>
    <property type="match status" value="1"/>
</dbReference>
<dbReference type="GO" id="GO:0016874">
    <property type="term" value="F:ligase activity"/>
    <property type="evidence" value="ECO:0007669"/>
    <property type="project" value="UniProtKB-KW"/>
</dbReference>
<dbReference type="SMART" id="SM00881">
    <property type="entry name" value="CoA_binding"/>
    <property type="match status" value="1"/>
</dbReference>
<gene>
    <name evidence="8" type="ORF">CCS01_10750</name>
</gene>
<dbReference type="OrthoDB" id="9807426at2"/>
<proteinExistence type="inferred from homology"/>
<dbReference type="GO" id="GO:0006099">
    <property type="term" value="P:tricarboxylic acid cycle"/>
    <property type="evidence" value="ECO:0007669"/>
    <property type="project" value="UniProtKB-KW"/>
</dbReference>
<dbReference type="InterPro" id="IPR003781">
    <property type="entry name" value="CoA-bd"/>
</dbReference>